<feature type="compositionally biased region" description="Polar residues" evidence="1">
    <location>
        <begin position="684"/>
        <end position="698"/>
    </location>
</feature>
<dbReference type="InterPro" id="IPR042065">
    <property type="entry name" value="E3_ELL-like"/>
</dbReference>
<feature type="compositionally biased region" description="Low complexity" evidence="1">
    <location>
        <begin position="731"/>
        <end position="748"/>
    </location>
</feature>
<feature type="compositionally biased region" description="Basic and acidic residues" evidence="1">
    <location>
        <begin position="399"/>
        <end position="425"/>
    </location>
</feature>
<sequence>MIRSKLLPRAAMSASTTLPPSGLTLHGVTTGAEPSKHTSAPAILFKLGEDVLKDVKSAANVPGGLQFVTGTTPKIRLGKRTIDLTISPEAFRHELYSASTESIHDLQFTGLVGHRAELKVSERKQSLGPDAALAALQNTLAAAKQERQAKSVNISNAIVREPKNRYEANREQKYAHRRGLSGSQHASPALSAAATPRTGPAPTSAPASNSAAREKAMKMPLVHLLAIKPLTHEEMCARTRIPKDELGKVVEKIVQPIDGKWELTKGAYKELDAWNFAYSTQAERQAAIDNAIRAYDRLRIGKDEEIWQRLLPKEDRGKGIVLSKLNIGSGAAYLTPHHGASPLPHGDAAADDKAVTCASASANANANANAAVVGSGTPRVGPAKSNALKSIIGKTSKQRAAEGAREKKRKEREAATAASDREGKAAKRKQTAKTNNAKVKSAEIVQDSSEESEEHVHVTGSGSGSGSAGAGAGAGAATSSQPKAAPNARKPAANAAPKAKAKAKAKALASASPPSSDAHETPQQKKAARLAAEKELAAAAKAKAKVATTTTTTTTKSKAATATAAPGKSTPNGLAAPASSSQHRHQLSPSKPDHRPTAPSPLGAARPRVASDVSDRAAVGVQRTKPGAETPKGLGISNVNGIRKRHDTVTSTGSHQSTSSSSEKSNGLHKQTEAEKVAKAAVNGNGNSTPKPSMTNGASHKPENGLKRKAVDSPITSQTNAHAAKHRKTESSSSQSQKSQKSKAALSSNDALERSLTSDSAASNEVDVSGTISYRQGVAMAQKFHDDYYPNYTKLYDEQAAMEKRGETVPKAERQKLWTLHRRLEAMKREIRAASEREHDE</sequence>
<reference evidence="2 3" key="1">
    <citation type="submission" date="2015-07" db="EMBL/GenBank/DDBJ databases">
        <title>Comparative genomics of the Sigatoka disease complex on banana suggests a link between parallel evolutionary changes in Pseudocercospora fijiensis and Pseudocercospora eumusae and increased virulence on the banana host.</title>
        <authorList>
            <person name="Chang T.-C."/>
            <person name="Salvucci A."/>
            <person name="Crous P.W."/>
            <person name="Stergiopoulos I."/>
        </authorList>
    </citation>
    <scope>NUCLEOTIDE SEQUENCE [LARGE SCALE GENOMIC DNA]</scope>
    <source>
        <strain evidence="2 3">CBS 116634</strain>
    </source>
</reference>
<protein>
    <submittedName>
        <fullName evidence="2">Uncharacterized protein</fullName>
    </submittedName>
</protein>
<gene>
    <name evidence="2" type="ORF">AC579_1057</name>
</gene>
<dbReference type="OrthoDB" id="2587563at2759"/>
<feature type="compositionally biased region" description="Low complexity" evidence="1">
    <location>
        <begin position="649"/>
        <end position="665"/>
    </location>
</feature>
<feature type="compositionally biased region" description="Low complexity" evidence="1">
    <location>
        <begin position="191"/>
        <end position="211"/>
    </location>
</feature>
<feature type="compositionally biased region" description="Basic and acidic residues" evidence="1">
    <location>
        <begin position="163"/>
        <end position="174"/>
    </location>
</feature>
<feature type="compositionally biased region" description="Gly residues" evidence="1">
    <location>
        <begin position="461"/>
        <end position="474"/>
    </location>
</feature>
<organism evidence="2 3">
    <name type="scientific">Pseudocercospora musae</name>
    <dbReference type="NCBI Taxonomy" id="113226"/>
    <lineage>
        <taxon>Eukaryota</taxon>
        <taxon>Fungi</taxon>
        <taxon>Dikarya</taxon>
        <taxon>Ascomycota</taxon>
        <taxon>Pezizomycotina</taxon>
        <taxon>Dothideomycetes</taxon>
        <taxon>Dothideomycetidae</taxon>
        <taxon>Mycosphaerellales</taxon>
        <taxon>Mycosphaerellaceae</taxon>
        <taxon>Pseudocercospora</taxon>
    </lineage>
</organism>
<evidence type="ECO:0000313" key="2">
    <source>
        <dbReference type="EMBL" id="KXT07751.1"/>
    </source>
</evidence>
<feature type="region of interest" description="Disordered" evidence="1">
    <location>
        <begin position="373"/>
        <end position="769"/>
    </location>
</feature>
<dbReference type="Proteomes" id="UP000073492">
    <property type="component" value="Unassembled WGS sequence"/>
</dbReference>
<feature type="compositionally biased region" description="Low complexity" evidence="1">
    <location>
        <begin position="475"/>
        <end position="498"/>
    </location>
</feature>
<feature type="compositionally biased region" description="Low complexity" evidence="1">
    <location>
        <begin position="537"/>
        <end position="565"/>
    </location>
</feature>
<dbReference type="Gene3D" id="1.10.10.2670">
    <property type="entry name" value="E3 ubiquitin-protein ligase"/>
    <property type="match status" value="1"/>
</dbReference>
<feature type="compositionally biased region" description="Basic and acidic residues" evidence="1">
    <location>
        <begin position="700"/>
        <end position="711"/>
    </location>
</feature>
<evidence type="ECO:0000313" key="3">
    <source>
        <dbReference type="Proteomes" id="UP000073492"/>
    </source>
</evidence>
<name>A0A139HZ31_9PEZI</name>
<dbReference type="GO" id="GO:0016567">
    <property type="term" value="P:protein ubiquitination"/>
    <property type="evidence" value="ECO:0007669"/>
    <property type="project" value="UniProtKB-UniPathway"/>
</dbReference>
<feature type="compositionally biased region" description="Low complexity" evidence="1">
    <location>
        <begin position="506"/>
        <end position="516"/>
    </location>
</feature>
<proteinExistence type="predicted"/>
<dbReference type="AlphaFoldDB" id="A0A139HZ31"/>
<accession>A0A139HZ31</accession>
<feature type="region of interest" description="Disordered" evidence="1">
    <location>
        <begin position="163"/>
        <end position="213"/>
    </location>
</feature>
<dbReference type="InterPro" id="IPR036390">
    <property type="entry name" value="WH_DNA-bd_sf"/>
</dbReference>
<feature type="region of interest" description="Disordered" evidence="1">
    <location>
        <begin position="1"/>
        <end position="20"/>
    </location>
</feature>
<dbReference type="EMBL" id="LFZO01000535">
    <property type="protein sequence ID" value="KXT07751.1"/>
    <property type="molecule type" value="Genomic_DNA"/>
</dbReference>
<dbReference type="UniPathway" id="UPA00143"/>
<comment type="caution">
    <text evidence="2">The sequence shown here is derived from an EMBL/GenBank/DDBJ whole genome shotgun (WGS) entry which is preliminary data.</text>
</comment>
<dbReference type="STRING" id="113226.A0A139HZ31"/>
<dbReference type="SUPFAM" id="SSF46785">
    <property type="entry name" value="Winged helix' DNA-binding domain"/>
    <property type="match status" value="1"/>
</dbReference>
<evidence type="ECO:0000256" key="1">
    <source>
        <dbReference type="SAM" id="MobiDB-lite"/>
    </source>
</evidence>
<keyword evidence="3" id="KW-1185">Reference proteome</keyword>